<keyword evidence="1" id="KW-0732">Signal</keyword>
<evidence type="ECO:0000313" key="3">
    <source>
        <dbReference type="Proteomes" id="UP000831796"/>
    </source>
</evidence>
<dbReference type="RefSeq" id="WP_244674763.1">
    <property type="nucleotide sequence ID" value="NZ_CP095046.1"/>
</dbReference>
<evidence type="ECO:0000313" key="2">
    <source>
        <dbReference type="EMBL" id="UOQ71355.1"/>
    </source>
</evidence>
<protein>
    <recommendedName>
        <fullName evidence="4">TonB-dependent receptor</fullName>
    </recommendedName>
</protein>
<name>A0A8T9Q2U7_9BACT</name>
<dbReference type="EMBL" id="CP095046">
    <property type="protein sequence ID" value="UOQ71355.1"/>
    <property type="molecule type" value="Genomic_DNA"/>
</dbReference>
<feature type="chain" id="PRO_5035886382" description="TonB-dependent receptor" evidence="1">
    <location>
        <begin position="30"/>
        <end position="92"/>
    </location>
</feature>
<dbReference type="Proteomes" id="UP000831796">
    <property type="component" value="Chromosome"/>
</dbReference>
<sequence>MRLFTRWQPNCRAAGLCLLVAFGAGSPHAWGQTTKPTNNPADTLRPVALGEVVVAASRVEESFLQSPVTVEKLTARALRLTPAPRFSTRWKE</sequence>
<dbReference type="KEGG" id="hcu:MUN79_22425"/>
<dbReference type="AlphaFoldDB" id="A0A8T9Q2U7"/>
<organism evidence="2 3">
    <name type="scientific">Hymenobacter cellulosilyticus</name>
    <dbReference type="NCBI Taxonomy" id="2932248"/>
    <lineage>
        <taxon>Bacteria</taxon>
        <taxon>Pseudomonadati</taxon>
        <taxon>Bacteroidota</taxon>
        <taxon>Cytophagia</taxon>
        <taxon>Cytophagales</taxon>
        <taxon>Hymenobacteraceae</taxon>
        <taxon>Hymenobacter</taxon>
    </lineage>
</organism>
<keyword evidence="3" id="KW-1185">Reference proteome</keyword>
<evidence type="ECO:0000256" key="1">
    <source>
        <dbReference type="SAM" id="SignalP"/>
    </source>
</evidence>
<feature type="signal peptide" evidence="1">
    <location>
        <begin position="1"/>
        <end position="29"/>
    </location>
</feature>
<reference evidence="2" key="1">
    <citation type="submission" date="2022-04" db="EMBL/GenBank/DDBJ databases">
        <title>Hymenobacter sp. isolated from the air.</title>
        <authorList>
            <person name="Won M."/>
            <person name="Lee C.-M."/>
            <person name="Woen H.-Y."/>
            <person name="Kwon S.-W."/>
        </authorList>
    </citation>
    <scope>NUCLEOTIDE SEQUENCE</scope>
    <source>
        <strain evidence="2">5116S-3</strain>
    </source>
</reference>
<proteinExistence type="predicted"/>
<gene>
    <name evidence="2" type="ORF">MUN79_22425</name>
</gene>
<evidence type="ECO:0008006" key="4">
    <source>
        <dbReference type="Google" id="ProtNLM"/>
    </source>
</evidence>
<accession>A0A8T9Q2U7</accession>